<organism evidence="1 2">
    <name type="scientific">Candidatus Aphodocola excrementigallinarum</name>
    <dbReference type="NCBI Taxonomy" id="2840670"/>
    <lineage>
        <taxon>Bacteria</taxon>
        <taxon>Bacillati</taxon>
        <taxon>Bacillota</taxon>
        <taxon>Bacilli</taxon>
        <taxon>Candidatus Aphodocola</taxon>
    </lineage>
</organism>
<sequence>MKESYIFEYLNENEFKKLERSLKKYNMLAYKKMVFEFYPELKEGNFLGKMVSENVKENTKNYELKLPTDDLFVRVHGEVVLHYSVCENSHTVILDTITPESLLSEGHRQELQAYKGVMISKANQDKDKFKINLLNMLQNGD</sequence>
<dbReference type="EMBL" id="DVMT01000050">
    <property type="protein sequence ID" value="HIU40632.1"/>
    <property type="molecule type" value="Genomic_DNA"/>
</dbReference>
<name>A0A9D1LJ71_9FIRM</name>
<evidence type="ECO:0000313" key="1">
    <source>
        <dbReference type="EMBL" id="HIU40632.1"/>
    </source>
</evidence>
<evidence type="ECO:0000313" key="2">
    <source>
        <dbReference type="Proteomes" id="UP000824074"/>
    </source>
</evidence>
<gene>
    <name evidence="1" type="ORF">IAB68_04970</name>
</gene>
<reference evidence="1" key="2">
    <citation type="journal article" date="2021" name="PeerJ">
        <title>Extensive microbial diversity within the chicken gut microbiome revealed by metagenomics and culture.</title>
        <authorList>
            <person name="Gilroy R."/>
            <person name="Ravi A."/>
            <person name="Getino M."/>
            <person name="Pursley I."/>
            <person name="Horton D.L."/>
            <person name="Alikhan N.F."/>
            <person name="Baker D."/>
            <person name="Gharbi K."/>
            <person name="Hall N."/>
            <person name="Watson M."/>
            <person name="Adriaenssens E.M."/>
            <person name="Foster-Nyarko E."/>
            <person name="Jarju S."/>
            <person name="Secka A."/>
            <person name="Antonio M."/>
            <person name="Oren A."/>
            <person name="Chaudhuri R.R."/>
            <person name="La Ragione R."/>
            <person name="Hildebrand F."/>
            <person name="Pallen M.J."/>
        </authorList>
    </citation>
    <scope>NUCLEOTIDE SEQUENCE</scope>
    <source>
        <strain evidence="1">CHK193-30670</strain>
    </source>
</reference>
<proteinExistence type="predicted"/>
<comment type="caution">
    <text evidence="1">The sequence shown here is derived from an EMBL/GenBank/DDBJ whole genome shotgun (WGS) entry which is preliminary data.</text>
</comment>
<dbReference type="Proteomes" id="UP000824074">
    <property type="component" value="Unassembled WGS sequence"/>
</dbReference>
<accession>A0A9D1LJ71</accession>
<reference evidence="1" key="1">
    <citation type="submission" date="2020-10" db="EMBL/GenBank/DDBJ databases">
        <authorList>
            <person name="Gilroy R."/>
        </authorList>
    </citation>
    <scope>NUCLEOTIDE SEQUENCE</scope>
    <source>
        <strain evidence="1">CHK193-30670</strain>
    </source>
</reference>
<dbReference type="AlphaFoldDB" id="A0A9D1LJ71"/>
<protein>
    <submittedName>
        <fullName evidence="1">Uncharacterized protein</fullName>
    </submittedName>
</protein>